<dbReference type="Gene3D" id="2.60.120.10">
    <property type="entry name" value="Jelly Rolls"/>
    <property type="match status" value="2"/>
</dbReference>
<organism evidence="5 6">
    <name type="scientific">Plebeiibacterium sediminum</name>
    <dbReference type="NCBI Taxonomy" id="2992112"/>
    <lineage>
        <taxon>Bacteria</taxon>
        <taxon>Pseudomonadati</taxon>
        <taxon>Bacteroidota</taxon>
        <taxon>Bacteroidia</taxon>
        <taxon>Marinilabiliales</taxon>
        <taxon>Marinilabiliaceae</taxon>
        <taxon>Plebeiibacterium</taxon>
    </lineage>
</organism>
<evidence type="ECO:0000256" key="1">
    <source>
        <dbReference type="ARBA" id="ARBA00008416"/>
    </source>
</evidence>
<feature type="domain" description="Pirin C-terminal" evidence="4">
    <location>
        <begin position="208"/>
        <end position="310"/>
    </location>
</feature>
<protein>
    <submittedName>
        <fullName evidence="5">Pirin family protein</fullName>
    </submittedName>
</protein>
<evidence type="ECO:0000259" key="3">
    <source>
        <dbReference type="Pfam" id="PF02678"/>
    </source>
</evidence>
<dbReference type="PANTHER" id="PTHR13903">
    <property type="entry name" value="PIRIN-RELATED"/>
    <property type="match status" value="1"/>
</dbReference>
<proteinExistence type="inferred from homology"/>
<dbReference type="Proteomes" id="UP001209229">
    <property type="component" value="Unassembled WGS sequence"/>
</dbReference>
<evidence type="ECO:0000256" key="2">
    <source>
        <dbReference type="RuleBase" id="RU003457"/>
    </source>
</evidence>
<dbReference type="InterPro" id="IPR012093">
    <property type="entry name" value="Pirin"/>
</dbReference>
<dbReference type="Pfam" id="PF02678">
    <property type="entry name" value="Pirin"/>
    <property type="match status" value="1"/>
</dbReference>
<keyword evidence="6" id="KW-1185">Reference proteome</keyword>
<name>A0AAE3SH87_9BACT</name>
<evidence type="ECO:0000313" key="5">
    <source>
        <dbReference type="EMBL" id="MCW3789315.1"/>
    </source>
</evidence>
<dbReference type="InterPro" id="IPR003829">
    <property type="entry name" value="Pirin_N_dom"/>
</dbReference>
<gene>
    <name evidence="5" type="ORF">OM075_22820</name>
</gene>
<dbReference type="AlphaFoldDB" id="A0AAE3SH87"/>
<evidence type="ECO:0000313" key="6">
    <source>
        <dbReference type="Proteomes" id="UP001209229"/>
    </source>
</evidence>
<dbReference type="EMBL" id="JAPDPJ010000098">
    <property type="protein sequence ID" value="MCW3789315.1"/>
    <property type="molecule type" value="Genomic_DNA"/>
</dbReference>
<dbReference type="InterPro" id="IPR011051">
    <property type="entry name" value="RmlC_Cupin_sf"/>
</dbReference>
<reference evidence="5" key="1">
    <citation type="submission" date="2022-10" db="EMBL/GenBank/DDBJ databases">
        <authorList>
            <person name="Yu W.X."/>
        </authorList>
    </citation>
    <scope>NUCLEOTIDE SEQUENCE</scope>
    <source>
        <strain evidence="5">AAT</strain>
    </source>
</reference>
<sequence>MNNSSILRVEALGFQWKAQDPFLFCTYHKDDYPKGNENLGLDAEYLTGRNIGQDFISKNGFRMYHGSMVPGFPYHPHRGFETITISVKGAVDHSDSYGGAGRFKGGDVQWLTAGKGIQHSEMFPLLNSDKDNPFELFQIWLNLPSKSKFAEPHYKMIWKENVPVVKVKDSNGKVTEVSIIVGTLNEINAPEPAPDSWAADPQNEVAVYTIKMEAGSTWTIPNTAELVNRNLYFYKGKTISIDQQTVKDQSLITLNSKEETTIVNGSEEAFLLLLQGKPIEEKVVQYGPFVMNTEQEIRDTISDYQKTQFGGWPWPMKEQVWDKAKGRFAIFADGTEEEK</sequence>
<dbReference type="SUPFAM" id="SSF51182">
    <property type="entry name" value="RmlC-like cupins"/>
    <property type="match status" value="1"/>
</dbReference>
<dbReference type="CDD" id="cd02247">
    <property type="entry name" value="cupin_pirin_C"/>
    <property type="match status" value="1"/>
</dbReference>
<dbReference type="RefSeq" id="WP_301192870.1">
    <property type="nucleotide sequence ID" value="NZ_JAPDPJ010000098.1"/>
</dbReference>
<dbReference type="PANTHER" id="PTHR13903:SF8">
    <property type="entry name" value="PIRIN"/>
    <property type="match status" value="1"/>
</dbReference>
<feature type="domain" description="Pirin N-terminal" evidence="3">
    <location>
        <begin position="65"/>
        <end position="141"/>
    </location>
</feature>
<accession>A0AAE3SH87</accession>
<comment type="similarity">
    <text evidence="1 2">Belongs to the pirin family.</text>
</comment>
<dbReference type="Pfam" id="PF05726">
    <property type="entry name" value="Pirin_C"/>
    <property type="match status" value="1"/>
</dbReference>
<evidence type="ECO:0000259" key="4">
    <source>
        <dbReference type="Pfam" id="PF05726"/>
    </source>
</evidence>
<dbReference type="InterPro" id="IPR014710">
    <property type="entry name" value="RmlC-like_jellyroll"/>
</dbReference>
<comment type="caution">
    <text evidence="5">The sequence shown here is derived from an EMBL/GenBank/DDBJ whole genome shotgun (WGS) entry which is preliminary data.</text>
</comment>
<dbReference type="CDD" id="cd02909">
    <property type="entry name" value="cupin_pirin_N"/>
    <property type="match status" value="1"/>
</dbReference>
<dbReference type="InterPro" id="IPR008778">
    <property type="entry name" value="Pirin_C_dom"/>
</dbReference>